<evidence type="ECO:0000256" key="2">
    <source>
        <dbReference type="SAM" id="Phobius"/>
    </source>
</evidence>
<feature type="compositionally biased region" description="Basic and acidic residues" evidence="1">
    <location>
        <begin position="145"/>
        <end position="156"/>
    </location>
</feature>
<evidence type="ECO:0008006" key="5">
    <source>
        <dbReference type="Google" id="ProtNLM"/>
    </source>
</evidence>
<keyword evidence="2" id="KW-1133">Transmembrane helix</keyword>
<accession>A0AAV4FTZ9</accession>
<comment type="caution">
    <text evidence="3">The sequence shown here is derived from an EMBL/GenBank/DDBJ whole genome shotgun (WGS) entry which is preliminary data.</text>
</comment>
<protein>
    <recommendedName>
        <fullName evidence="5">G-protein coupled receptors family 1 profile domain-containing protein</fullName>
    </recommendedName>
</protein>
<dbReference type="Proteomes" id="UP000762676">
    <property type="component" value="Unassembled WGS sequence"/>
</dbReference>
<keyword evidence="2" id="KW-0812">Transmembrane</keyword>
<proteinExistence type="predicted"/>
<dbReference type="EMBL" id="BMAT01000942">
    <property type="protein sequence ID" value="GFR76757.1"/>
    <property type="molecule type" value="Genomic_DNA"/>
</dbReference>
<dbReference type="AlphaFoldDB" id="A0AAV4FTZ9"/>
<feature type="transmembrane region" description="Helical" evidence="2">
    <location>
        <begin position="102"/>
        <end position="126"/>
    </location>
</feature>
<keyword evidence="2" id="KW-0472">Membrane</keyword>
<sequence>MSWLRHYEKYNHHFFKNQYHKQYRNTPNNIAATTTTTTTNANSGNDSYNNILHHLSPYHQHQQPVDMAVLYTYLDRSWATIGHSGYQQIHDKSKSQRLESRCLSVMLVNLLTCLPSFVLCLSFGVICDPVKASGGRQSGGLCGDSPEKSPNPDRPPRNNHLHAAMSNLLTRIEVYTVYNRLARKRIRGDIVPLLGHAVTVFIFTIPGSMTATDYRLVSPLVSTRRSGAGSRPSTGLVHIKINFSCIPVKQMFRTFRRKESKMFIKCGDSTKTTEHIPQEGLLYEEKEEILESGAELSTKLELDKINFLEPNKKNNNSNSNNNNGPCLSDFAFF</sequence>
<reference evidence="3 4" key="1">
    <citation type="journal article" date="2021" name="Elife">
        <title>Chloroplast acquisition without the gene transfer in kleptoplastic sea slugs, Plakobranchus ocellatus.</title>
        <authorList>
            <person name="Maeda T."/>
            <person name="Takahashi S."/>
            <person name="Yoshida T."/>
            <person name="Shimamura S."/>
            <person name="Takaki Y."/>
            <person name="Nagai Y."/>
            <person name="Toyoda A."/>
            <person name="Suzuki Y."/>
            <person name="Arimoto A."/>
            <person name="Ishii H."/>
            <person name="Satoh N."/>
            <person name="Nishiyama T."/>
            <person name="Hasebe M."/>
            <person name="Maruyama T."/>
            <person name="Minagawa J."/>
            <person name="Obokata J."/>
            <person name="Shigenobu S."/>
        </authorList>
    </citation>
    <scope>NUCLEOTIDE SEQUENCE [LARGE SCALE GENOMIC DNA]</scope>
</reference>
<evidence type="ECO:0000256" key="1">
    <source>
        <dbReference type="SAM" id="MobiDB-lite"/>
    </source>
</evidence>
<gene>
    <name evidence="3" type="ORF">ElyMa_000490500</name>
</gene>
<organism evidence="3 4">
    <name type="scientific">Elysia marginata</name>
    <dbReference type="NCBI Taxonomy" id="1093978"/>
    <lineage>
        <taxon>Eukaryota</taxon>
        <taxon>Metazoa</taxon>
        <taxon>Spiralia</taxon>
        <taxon>Lophotrochozoa</taxon>
        <taxon>Mollusca</taxon>
        <taxon>Gastropoda</taxon>
        <taxon>Heterobranchia</taxon>
        <taxon>Euthyneura</taxon>
        <taxon>Panpulmonata</taxon>
        <taxon>Sacoglossa</taxon>
        <taxon>Placobranchoidea</taxon>
        <taxon>Plakobranchidae</taxon>
        <taxon>Elysia</taxon>
    </lineage>
</organism>
<name>A0AAV4FTZ9_9GAST</name>
<feature type="region of interest" description="Disordered" evidence="1">
    <location>
        <begin position="136"/>
        <end position="159"/>
    </location>
</feature>
<evidence type="ECO:0000313" key="3">
    <source>
        <dbReference type="EMBL" id="GFR76757.1"/>
    </source>
</evidence>
<evidence type="ECO:0000313" key="4">
    <source>
        <dbReference type="Proteomes" id="UP000762676"/>
    </source>
</evidence>
<keyword evidence="4" id="KW-1185">Reference proteome</keyword>